<keyword evidence="11" id="KW-0472">Membrane</keyword>
<evidence type="ECO:0000256" key="10">
    <source>
        <dbReference type="SAM" id="MobiDB-lite"/>
    </source>
</evidence>
<dbReference type="InterPro" id="IPR000070">
    <property type="entry name" value="Pectinesterase_cat"/>
</dbReference>
<dbReference type="Gene3D" id="1.20.140.40">
    <property type="entry name" value="Invertase/pectin methylesterase inhibitor family protein"/>
    <property type="match status" value="2"/>
</dbReference>
<dbReference type="PROSITE" id="PS00503">
    <property type="entry name" value="PECTINESTERASE_2"/>
    <property type="match status" value="2"/>
</dbReference>
<dbReference type="InterPro" id="IPR035513">
    <property type="entry name" value="Invertase/methylesterase_inhib"/>
</dbReference>
<dbReference type="Proteomes" id="UP000092600">
    <property type="component" value="Unassembled WGS sequence"/>
</dbReference>
<feature type="transmembrane region" description="Helical" evidence="11">
    <location>
        <begin position="24"/>
        <end position="45"/>
    </location>
</feature>
<keyword evidence="6" id="KW-0134">Cell wall</keyword>
<feature type="region of interest" description="Disordered" evidence="10">
    <location>
        <begin position="1475"/>
        <end position="1509"/>
    </location>
</feature>
<evidence type="ECO:0000313" key="14">
    <source>
        <dbReference type="Proteomes" id="UP000092600"/>
    </source>
</evidence>
<name>A0A199V0F4_ANACO</name>
<keyword evidence="8" id="KW-0063">Aspartyl esterase</keyword>
<feature type="region of interest" description="Disordered" evidence="10">
    <location>
        <begin position="1238"/>
        <end position="1271"/>
    </location>
</feature>
<feature type="active site" evidence="9">
    <location>
        <position position="845"/>
    </location>
</feature>
<keyword evidence="11" id="KW-0812">Transmembrane</keyword>
<evidence type="ECO:0000256" key="11">
    <source>
        <dbReference type="SAM" id="Phobius"/>
    </source>
</evidence>
<dbReference type="SMART" id="SM00856">
    <property type="entry name" value="PMEI"/>
    <property type="match status" value="2"/>
</dbReference>
<dbReference type="SUPFAM" id="SSF101148">
    <property type="entry name" value="Plant invertase/pectin methylesterase inhibitor"/>
    <property type="match status" value="2"/>
</dbReference>
<reference evidence="13 14" key="1">
    <citation type="journal article" date="2016" name="DNA Res.">
        <title>The draft genome of MD-2 pineapple using hybrid error correction of long reads.</title>
        <authorList>
            <person name="Redwan R.M."/>
            <person name="Saidin A."/>
            <person name="Kumar S.V."/>
        </authorList>
    </citation>
    <scope>NUCLEOTIDE SEQUENCE [LARGE SCALE GENOMIC DNA]</scope>
    <source>
        <strain evidence="14">cv. MD2</strain>
        <tissue evidence="13">Leaf</tissue>
    </source>
</reference>
<protein>
    <recommendedName>
        <fullName evidence="5">pectinesterase</fullName>
        <ecNumber evidence="5">3.1.1.11</ecNumber>
    </recommendedName>
</protein>
<proteinExistence type="inferred from homology"/>
<comment type="similarity">
    <text evidence="4">In the C-terminal section; belongs to the pectinesterase family.</text>
</comment>
<dbReference type="GO" id="GO:0042545">
    <property type="term" value="P:cell wall modification"/>
    <property type="evidence" value="ECO:0007669"/>
    <property type="project" value="InterPro"/>
</dbReference>
<feature type="compositionally biased region" description="Basic residues" evidence="10">
    <location>
        <begin position="1639"/>
        <end position="1651"/>
    </location>
</feature>
<feature type="region of interest" description="Disordered" evidence="10">
    <location>
        <begin position="1639"/>
        <end position="1670"/>
    </location>
</feature>
<evidence type="ECO:0000256" key="6">
    <source>
        <dbReference type="ARBA" id="ARBA00022512"/>
    </source>
</evidence>
<evidence type="ECO:0000256" key="7">
    <source>
        <dbReference type="ARBA" id="ARBA00022801"/>
    </source>
</evidence>
<feature type="domain" description="Pectinesterase inhibitor" evidence="12">
    <location>
        <begin position="524"/>
        <end position="630"/>
    </location>
</feature>
<dbReference type="Pfam" id="PF04043">
    <property type="entry name" value="PMEI"/>
    <property type="match status" value="2"/>
</dbReference>
<accession>A0A199V0F4</accession>
<keyword evidence="6" id="KW-0964">Secreted</keyword>
<evidence type="ECO:0000259" key="12">
    <source>
        <dbReference type="SMART" id="SM00856"/>
    </source>
</evidence>
<gene>
    <name evidence="13" type="ORF">ACMD2_05400</name>
</gene>
<sequence>MSPPSHDPLLLSPPTRKSSWMWKLFLFAALISVTGFAIIHLIFILNPIQLSDLCTNSPDATSCSAIVSDAAVSASAGDNISRPDPVRIFTAIVNKSLHQLDVAAAAVSDVRLRINELEQQSALSDCMQLMDLSRDRLAAVVGGAARFNARTWVSAVLTNYGTCRDGLRGSAKASVGPQLESLSALASAALAVLNAVSPVADDDIVTLKKFPSWLSHRDRKILEGSAADGGIQADVIVAKDGSGKFATVQEAVDAAPDGGKSARYVIYVKKGVYMENVNIGKTKKNVMIVGDGMSATVITGSRNAVDGSTIFNSATLAAVGDGLILQDLKIENTAGPQKQQAVALRVSADEAVINRCSVDGYQDTLFAHSLRQFYRDSHISGTIDFIFGNAAVVIQNCQIIAREPLPNQENTITAQGREDPNQDTATSIQNCQVLPGPDLSPVKKAIPSYLGRPWMAYSKTVFMQSFIDDHIAPQGWLEWDGDFALKTLFYGEYQNRGPGAGTAGRVQWPGYHVITDPNVAKAFTVAALIQGGSWLPGTDVAAAAVSDVRLRINEPEQQSALSDCMQLMDLSRDRLAAVAGGAARCNARTWVSAVLTNYGTCRDGLRRSAKASVGPQLESLNALASAALAVLNAVSPVADDDVITFKKFPSWLSHHDRKILEGSVADGGIQADVIVAKDGSGKFATVQEAVDAARDGRKSARYVIYVKKGVYKENVNIGKTKKNVMIVGDGKSATVITGSRNVIDGSTTFNSATLGKDIETKFNCYIFAKLPPLFNAVAAVGDGLILQDLKIENTAGPKKQQAVALRVGADKAAINPCSIDSYQDTLYAHSLCQFYRDSHISGTIDFIFGNAAVVIQNCQIIARKPLPNQENTITAQGREDPNQSTATSIQNCQVLPGPDLSPVKKAIPSYLGRPWKAYSKTLFMQSFIDDHIAPKGWLEWNGDFALKTLFYGEYQNRGPGAGTAGRVRWPRYHVITDPNVAKAFTVAALIQGGSWLPGTGVAFTEADLLQLPRVQFDLLQLRALDNGELLQCGEGQQSPTVAEALEVRETVEVQLFESRERRDNPRLFSVRFAVDGIFESNELLQSDAQPNVQGGEALKDDTLQARENRQFIIYEAPSSLIAGKSGHLVTVFAPINDHLLQIPATHDPHPLQSIHVPPEITGGQLDPRQAAAPLHEQVPHRAGEPVRAREPLQGVDRLNRDVQRLQPPQPLELLELDAGPCGPDLPVPVAQIHVQHLQHRQAADHPARDRREGHVGEEQKPQVHQRSQLLRQRPDVRVVEVEFADRSVREIENAQRRHEPEEAVADPLQRGVPLQHQSLQTGAVRRLVQLVNVVPHERNPLGLAPVLGPGSLLESDPGADEPLGLLGPELGGDPQRHGADHRVHLDVILVVPSLQQGGRLQHPEQVVALVVDLVHLGVEVVDEPLADAVPDDPLLVDRELLREQGAVQQAGPELVVLEVVVAVLEVAEEVALHAEELPGRDPEDGDGVLPLLGGPLAGHGAADGDQRQRQPPALGRQLLRVPPDLGIRPHQRLPDLLLEQLPRLAPGQAVHLDLPPHVHPVAHVLDAGGQDDLAPGPLLRHRHSQHPEVERLPQVVQQEHEVHLAQHLVQHHGALLGRLPVPGQPEAVADDLLDLVQRKKKGKKMKKKKKKQEGGRNGDIVGNWKKLEET</sequence>
<dbReference type="GO" id="GO:0030599">
    <property type="term" value="F:pectinesterase activity"/>
    <property type="evidence" value="ECO:0007669"/>
    <property type="project" value="UniProtKB-EC"/>
</dbReference>
<dbReference type="FunFam" id="2.160.20.10:FF:000029">
    <property type="entry name" value="Pectinesterase 4"/>
    <property type="match status" value="1"/>
</dbReference>
<dbReference type="PANTHER" id="PTHR31707">
    <property type="entry name" value="PECTINESTERASE"/>
    <property type="match status" value="1"/>
</dbReference>
<dbReference type="EC" id="3.1.1.11" evidence="5"/>
<feature type="compositionally biased region" description="Basic and acidic residues" evidence="10">
    <location>
        <begin position="1241"/>
        <end position="1261"/>
    </location>
</feature>
<dbReference type="InterPro" id="IPR012334">
    <property type="entry name" value="Pectin_lyas_fold"/>
</dbReference>
<dbReference type="GO" id="GO:0004857">
    <property type="term" value="F:enzyme inhibitor activity"/>
    <property type="evidence" value="ECO:0007669"/>
    <property type="project" value="InterPro"/>
</dbReference>
<comment type="similarity">
    <text evidence="3">In the N-terminal section; belongs to the PMEI family.</text>
</comment>
<evidence type="ECO:0000256" key="4">
    <source>
        <dbReference type="ARBA" id="ARBA00007786"/>
    </source>
</evidence>
<dbReference type="FunFam" id="2.160.20.10:FF:000001">
    <property type="entry name" value="Pectinesterase"/>
    <property type="match status" value="1"/>
</dbReference>
<dbReference type="STRING" id="4615.A0A199V0F4"/>
<dbReference type="SUPFAM" id="SSF51126">
    <property type="entry name" value="Pectin lyase-like"/>
    <property type="match status" value="2"/>
</dbReference>
<dbReference type="UniPathway" id="UPA00545">
    <property type="reaction ID" value="UER00823"/>
</dbReference>
<organism evidence="13 14">
    <name type="scientific">Ananas comosus</name>
    <name type="common">Pineapple</name>
    <name type="synonym">Ananas ananas</name>
    <dbReference type="NCBI Taxonomy" id="4615"/>
    <lineage>
        <taxon>Eukaryota</taxon>
        <taxon>Viridiplantae</taxon>
        <taxon>Streptophyta</taxon>
        <taxon>Embryophyta</taxon>
        <taxon>Tracheophyta</taxon>
        <taxon>Spermatophyta</taxon>
        <taxon>Magnoliopsida</taxon>
        <taxon>Liliopsida</taxon>
        <taxon>Poales</taxon>
        <taxon>Bromeliaceae</taxon>
        <taxon>Bromelioideae</taxon>
        <taxon>Ananas</taxon>
    </lineage>
</organism>
<dbReference type="InterPro" id="IPR033131">
    <property type="entry name" value="Pectinesterase_Asp_AS"/>
</dbReference>
<dbReference type="NCBIfam" id="TIGR01614">
    <property type="entry name" value="PME_inhib"/>
    <property type="match status" value="1"/>
</dbReference>
<evidence type="ECO:0000313" key="13">
    <source>
        <dbReference type="EMBL" id="OAY70473.1"/>
    </source>
</evidence>
<dbReference type="EMBL" id="LSRQ01003888">
    <property type="protein sequence ID" value="OAY70473.1"/>
    <property type="molecule type" value="Genomic_DNA"/>
</dbReference>
<dbReference type="Gene3D" id="2.160.20.10">
    <property type="entry name" value="Single-stranded right-handed beta-helix, Pectin lyase-like"/>
    <property type="match status" value="2"/>
</dbReference>
<feature type="compositionally biased region" description="Low complexity" evidence="10">
    <location>
        <begin position="1487"/>
        <end position="1500"/>
    </location>
</feature>
<dbReference type="InterPro" id="IPR011050">
    <property type="entry name" value="Pectin_lyase_fold/virulence"/>
</dbReference>
<dbReference type="InterPro" id="IPR006501">
    <property type="entry name" value="Pectinesterase_inhib_dom"/>
</dbReference>
<comment type="pathway">
    <text evidence="2">Glycan metabolism; pectin degradation; 2-dehydro-3-deoxy-D-gluconate from pectin: step 1/5.</text>
</comment>
<keyword evidence="7" id="KW-0378">Hydrolase</keyword>
<evidence type="ECO:0000256" key="3">
    <source>
        <dbReference type="ARBA" id="ARBA00006027"/>
    </source>
</evidence>
<evidence type="ECO:0000256" key="2">
    <source>
        <dbReference type="ARBA" id="ARBA00005184"/>
    </source>
</evidence>
<feature type="domain" description="Pectinesterase inhibitor" evidence="12">
    <location>
        <begin position="46"/>
        <end position="192"/>
    </location>
</feature>
<evidence type="ECO:0000256" key="5">
    <source>
        <dbReference type="ARBA" id="ARBA00013229"/>
    </source>
</evidence>
<evidence type="ECO:0000256" key="9">
    <source>
        <dbReference type="PROSITE-ProRule" id="PRU10040"/>
    </source>
</evidence>
<keyword evidence="11" id="KW-1133">Transmembrane helix</keyword>
<dbReference type="GO" id="GO:0045490">
    <property type="term" value="P:pectin catabolic process"/>
    <property type="evidence" value="ECO:0007669"/>
    <property type="project" value="UniProtKB-UniPathway"/>
</dbReference>
<dbReference type="Pfam" id="PF01095">
    <property type="entry name" value="Pectinesterase"/>
    <property type="match status" value="3"/>
</dbReference>
<comment type="subcellular location">
    <subcellularLocation>
        <location evidence="1">Secreted</location>
        <location evidence="1">Cell wall</location>
    </subcellularLocation>
</comment>
<evidence type="ECO:0000256" key="1">
    <source>
        <dbReference type="ARBA" id="ARBA00004191"/>
    </source>
</evidence>
<feature type="active site" evidence="9">
    <location>
        <position position="384"/>
    </location>
</feature>
<dbReference type="CDD" id="cd15799">
    <property type="entry name" value="PMEI-like_4"/>
    <property type="match status" value="1"/>
</dbReference>
<evidence type="ECO:0000256" key="8">
    <source>
        <dbReference type="ARBA" id="ARBA00023085"/>
    </source>
</evidence>
<comment type="caution">
    <text evidence="13">The sequence shown here is derived from an EMBL/GenBank/DDBJ whole genome shotgun (WGS) entry which is preliminary data.</text>
</comment>